<dbReference type="Proteomes" id="UP000239366">
    <property type="component" value="Unassembled WGS sequence"/>
</dbReference>
<dbReference type="AlphaFoldDB" id="A0A2S7T765"/>
<accession>A0A2S7T765</accession>
<dbReference type="PANTHER" id="PTHR13812">
    <property type="entry name" value="KETIMINE REDUCTASE MU-CRYSTALLIN"/>
    <property type="match status" value="1"/>
</dbReference>
<evidence type="ECO:0000313" key="1">
    <source>
        <dbReference type="EMBL" id="PQJ15296.1"/>
    </source>
</evidence>
<protein>
    <recommendedName>
        <fullName evidence="3">Ornithine cyclodeaminase</fullName>
    </recommendedName>
</protein>
<name>A0A2S7T765_9FLAO</name>
<keyword evidence="2" id="KW-1185">Reference proteome</keyword>
<dbReference type="Pfam" id="PF02423">
    <property type="entry name" value="OCD_Mu_crystall"/>
    <property type="match status" value="1"/>
</dbReference>
<evidence type="ECO:0000313" key="2">
    <source>
        <dbReference type="Proteomes" id="UP000239366"/>
    </source>
</evidence>
<dbReference type="InterPro" id="IPR036291">
    <property type="entry name" value="NAD(P)-bd_dom_sf"/>
</dbReference>
<evidence type="ECO:0008006" key="3">
    <source>
        <dbReference type="Google" id="ProtNLM"/>
    </source>
</evidence>
<organism evidence="1 2">
    <name type="scientific">Aureicoccus marinus</name>
    <dbReference type="NCBI Taxonomy" id="754435"/>
    <lineage>
        <taxon>Bacteria</taxon>
        <taxon>Pseudomonadati</taxon>
        <taxon>Bacteroidota</taxon>
        <taxon>Flavobacteriia</taxon>
        <taxon>Flavobacteriales</taxon>
        <taxon>Flavobacteriaceae</taxon>
        <taxon>Aureicoccus</taxon>
    </lineage>
</organism>
<dbReference type="OrthoDB" id="9792005at2"/>
<sequence>MKKYSTKTWLLTASDLEEILIQTGPNRFIDLLIERLTRGLENFDSSSLEIPIRTGFNYQAAPEGLVEFMPVHEKGKEVVLKVVGYHPHNPDLFDLPTILSNITTYDTKTGHLKTIMDGVLPTALRTAAASAVASRAMAKPGSEKLGLIGCGAQAVVQLHALSRLFPLKSIWIYDIDPKAMDNFQDRIEGLELDVNLIRSDIETIVDTVDILCTATSIGVNEGPLFEHYNCQPHLHINAVGSDFPGKLELPRNLLLESTVVPDFREQAKIEGECQQLQDTEIGPDLKQLISQPITWKTIQKGMSVFDSTGWAYEDQIVANLMEELGRALGVGQGIHLENVSSDVKNPYHFISKPVQV</sequence>
<dbReference type="EMBL" id="MQVX01000001">
    <property type="protein sequence ID" value="PQJ15296.1"/>
    <property type="molecule type" value="Genomic_DNA"/>
</dbReference>
<dbReference type="Gene3D" id="3.40.50.720">
    <property type="entry name" value="NAD(P)-binding Rossmann-like Domain"/>
    <property type="match status" value="1"/>
</dbReference>
<dbReference type="Gene3D" id="3.30.1780.10">
    <property type="entry name" value="ornithine cyclodeaminase, domain 1"/>
    <property type="match status" value="1"/>
</dbReference>
<proteinExistence type="predicted"/>
<dbReference type="InterPro" id="IPR003462">
    <property type="entry name" value="ODC_Mu_crystall"/>
</dbReference>
<comment type="caution">
    <text evidence="1">The sequence shown here is derived from an EMBL/GenBank/DDBJ whole genome shotgun (WGS) entry which is preliminary data.</text>
</comment>
<dbReference type="PANTHER" id="PTHR13812:SF19">
    <property type="entry name" value="KETIMINE REDUCTASE MU-CRYSTALLIN"/>
    <property type="match status" value="1"/>
</dbReference>
<dbReference type="RefSeq" id="WP_105000946.1">
    <property type="nucleotide sequence ID" value="NZ_MQVX01000001.1"/>
</dbReference>
<reference evidence="2" key="1">
    <citation type="submission" date="2016-11" db="EMBL/GenBank/DDBJ databases">
        <title>Trade-off between light-utilization and light-protection in marine flavobacteria.</title>
        <authorList>
            <person name="Kumagai Y."/>
            <person name="Yoshizawa S."/>
            <person name="Kogure K."/>
        </authorList>
    </citation>
    <scope>NUCLEOTIDE SEQUENCE [LARGE SCALE GENOMIC DNA]</scope>
    <source>
        <strain evidence="2">SG-18</strain>
    </source>
</reference>
<gene>
    <name evidence="1" type="ORF">BST99_05705</name>
</gene>
<dbReference type="InterPro" id="IPR023401">
    <property type="entry name" value="ODC_N"/>
</dbReference>
<dbReference type="SUPFAM" id="SSF51735">
    <property type="entry name" value="NAD(P)-binding Rossmann-fold domains"/>
    <property type="match status" value="1"/>
</dbReference>